<dbReference type="PANTHER" id="PTHR33710">
    <property type="entry name" value="BNAC02G09200D PROTEIN"/>
    <property type="match status" value="1"/>
</dbReference>
<dbReference type="EMBL" id="RCHU01000714">
    <property type="protein sequence ID" value="TKR97780.1"/>
    <property type="molecule type" value="Genomic_DNA"/>
</dbReference>
<dbReference type="STRING" id="43335.A0A4U5PM21"/>
<comment type="caution">
    <text evidence="1">The sequence shown here is derived from an EMBL/GenBank/DDBJ whole genome shotgun (WGS) entry which is preliminary data.</text>
</comment>
<dbReference type="AlphaFoldDB" id="A0A4U5PM21"/>
<name>A0A4U5PM21_POPAL</name>
<evidence type="ECO:0008006" key="2">
    <source>
        <dbReference type="Google" id="ProtNLM"/>
    </source>
</evidence>
<sequence length="532" mass="59450">MDVCGLLETKLLPFRVASMHKLRLKRWKYFTNAEVAGTARIVVFYNPATVNLVCIASTAQAIHFSVTSLITQLSFKLTFVYGFNTISARRSLWGELRRWNSNSPWMVLGDFNSVLSSADKHNGEAVSSYEISDFRDCCFDLGLHDVNFTGCHFSWTNGSVWSKLDRVMTNPSWSSLNHLTHVHFGPPGAFTDHSPAAVRLGPLVQGRRSFKFFNMWTFHDHFLPLVSSHWFSPTHISERVSRLESELEQHQYALHQDMDNQLLHAQDGLLRSKLSTLKLAEKQFYGQKIKCTFLQHSDRGSKFFHALMGQNHRRNFISAVMCNHGGLSTSLQQVGDEFVAYYQSLLGTTKFTTPLDSAVISCGPYLPSSSHDFLLSPVQHSSSPLWKAIITVRDVILQQCGGSEVECVSLMRNWKVGFRLHRRMAGAFALWIGWLGVYLGVHGEGRVMHAFLRVAFKVGPATFPVGAPGPCCCTRLGWTLGLDLCMGGVQLSSSPIGCMPRGRGIVCSVIQLLAAYVDSVHVLSSWLFPSHG</sequence>
<dbReference type="PANTHER" id="PTHR33710:SF81">
    <property type="entry name" value="ENDONUCLEASE_EXONUCLEASE_PHOSPHATASE DOMAIN-CONTAINING PROTEIN"/>
    <property type="match status" value="1"/>
</dbReference>
<protein>
    <recommendedName>
        <fullName evidence="2">Endonuclease/exonuclease/phosphatase domain-containing protein</fullName>
    </recommendedName>
</protein>
<dbReference type="SUPFAM" id="SSF56219">
    <property type="entry name" value="DNase I-like"/>
    <property type="match status" value="1"/>
</dbReference>
<dbReference type="Gene3D" id="3.60.10.10">
    <property type="entry name" value="Endonuclease/exonuclease/phosphatase"/>
    <property type="match status" value="1"/>
</dbReference>
<evidence type="ECO:0000313" key="1">
    <source>
        <dbReference type="EMBL" id="TKR97780.1"/>
    </source>
</evidence>
<proteinExistence type="predicted"/>
<dbReference type="InterPro" id="IPR036691">
    <property type="entry name" value="Endo/exonu/phosph_ase_sf"/>
</dbReference>
<reference evidence="1" key="1">
    <citation type="submission" date="2018-10" db="EMBL/GenBank/DDBJ databases">
        <title>Population genomic analysis revealed the cold adaptation of white poplar.</title>
        <authorList>
            <person name="Liu Y.-J."/>
        </authorList>
    </citation>
    <scope>NUCLEOTIDE SEQUENCE [LARGE SCALE GENOMIC DNA]</scope>
    <source>
        <strain evidence="1">PAL-ZL1</strain>
    </source>
</reference>
<accession>A0A4U5PM21</accession>
<gene>
    <name evidence="1" type="ORF">D5086_0000209800</name>
</gene>
<organism evidence="1">
    <name type="scientific">Populus alba</name>
    <name type="common">White poplar</name>
    <dbReference type="NCBI Taxonomy" id="43335"/>
    <lineage>
        <taxon>Eukaryota</taxon>
        <taxon>Viridiplantae</taxon>
        <taxon>Streptophyta</taxon>
        <taxon>Embryophyta</taxon>
        <taxon>Tracheophyta</taxon>
        <taxon>Spermatophyta</taxon>
        <taxon>Magnoliopsida</taxon>
        <taxon>eudicotyledons</taxon>
        <taxon>Gunneridae</taxon>
        <taxon>Pentapetalae</taxon>
        <taxon>rosids</taxon>
        <taxon>fabids</taxon>
        <taxon>Malpighiales</taxon>
        <taxon>Salicaceae</taxon>
        <taxon>Saliceae</taxon>
        <taxon>Populus</taxon>
    </lineage>
</organism>